<dbReference type="GO" id="GO:0003924">
    <property type="term" value="F:GTPase activity"/>
    <property type="evidence" value="ECO:0007669"/>
    <property type="project" value="UniProtKB-UniRule"/>
</dbReference>
<evidence type="ECO:0000256" key="5">
    <source>
        <dbReference type="ARBA" id="ARBA00023134"/>
    </source>
</evidence>
<keyword evidence="6" id="KW-0479">Metal-binding</keyword>
<dbReference type="EC" id="3.6.-.-" evidence="6"/>
<dbReference type="PROSITE" id="PS51709">
    <property type="entry name" value="G_TRME"/>
    <property type="match status" value="1"/>
</dbReference>
<comment type="caution">
    <text evidence="9">The sequence shown here is derived from an EMBL/GenBank/DDBJ whole genome shotgun (WGS) entry which is preliminary data.</text>
</comment>
<dbReference type="InterPro" id="IPR006073">
    <property type="entry name" value="GTP-bd"/>
</dbReference>
<dbReference type="GO" id="GO:0005829">
    <property type="term" value="C:cytosol"/>
    <property type="evidence" value="ECO:0007669"/>
    <property type="project" value="TreeGrafter"/>
</dbReference>
<accession>A0A855X3H2</accession>
<comment type="subunit">
    <text evidence="6">Homodimer. Heterotetramer of two MnmE and two MnmG subunits.</text>
</comment>
<evidence type="ECO:0000256" key="3">
    <source>
        <dbReference type="ARBA" id="ARBA00022741"/>
    </source>
</evidence>
<dbReference type="PANTHER" id="PTHR42714:SF2">
    <property type="entry name" value="TRNA MODIFICATION GTPASE GTPBP3, MITOCHONDRIAL"/>
    <property type="match status" value="1"/>
</dbReference>
<evidence type="ECO:0000256" key="1">
    <source>
        <dbReference type="ARBA" id="ARBA00011043"/>
    </source>
</evidence>
<evidence type="ECO:0000259" key="8">
    <source>
        <dbReference type="PROSITE" id="PS51709"/>
    </source>
</evidence>
<gene>
    <name evidence="6 9" type="primary">trmE</name>
    <name evidence="6" type="synonym">mnmE</name>
    <name evidence="9" type="ORF">C3F09_09875</name>
</gene>
<protein>
    <recommendedName>
        <fullName evidence="6">tRNA modification GTPase MnmE</fullName>
        <ecNumber evidence="6">3.6.-.-</ecNumber>
    </recommendedName>
</protein>
<dbReference type="GO" id="GO:0005525">
    <property type="term" value="F:GTP binding"/>
    <property type="evidence" value="ECO:0007669"/>
    <property type="project" value="UniProtKB-UniRule"/>
</dbReference>
<evidence type="ECO:0000256" key="6">
    <source>
        <dbReference type="HAMAP-Rule" id="MF_00379"/>
    </source>
</evidence>
<dbReference type="Pfam" id="PF12631">
    <property type="entry name" value="MnmE_helical"/>
    <property type="match status" value="1"/>
</dbReference>
<dbReference type="Proteomes" id="UP000250918">
    <property type="component" value="Unassembled WGS sequence"/>
</dbReference>
<dbReference type="Gene3D" id="3.30.1360.120">
    <property type="entry name" value="Probable tRNA modification gtpase trme, domain 1"/>
    <property type="match status" value="1"/>
</dbReference>
<dbReference type="SUPFAM" id="SSF52540">
    <property type="entry name" value="P-loop containing nucleoside triphosphate hydrolases"/>
    <property type="match status" value="1"/>
</dbReference>
<feature type="domain" description="TrmE-type G" evidence="8">
    <location>
        <begin position="229"/>
        <end position="386"/>
    </location>
</feature>
<evidence type="ECO:0000313" key="9">
    <source>
        <dbReference type="EMBL" id="PWB69938.1"/>
    </source>
</evidence>
<dbReference type="InterPro" id="IPR027368">
    <property type="entry name" value="MnmE_dom2"/>
</dbReference>
<evidence type="ECO:0000256" key="4">
    <source>
        <dbReference type="ARBA" id="ARBA00022958"/>
    </source>
</evidence>
<dbReference type="NCBIfam" id="TIGR00450">
    <property type="entry name" value="mnmE_trmE_thdF"/>
    <property type="match status" value="1"/>
</dbReference>
<feature type="binding site" evidence="6">
    <location>
        <position position="133"/>
    </location>
    <ligand>
        <name>(6S)-5-formyl-5,6,7,8-tetrahydrofolate</name>
        <dbReference type="ChEBI" id="CHEBI:57457"/>
    </ligand>
</feature>
<dbReference type="InterPro" id="IPR031168">
    <property type="entry name" value="G_TrmE"/>
</dbReference>
<keyword evidence="5 6" id="KW-0342">GTP-binding</keyword>
<keyword evidence="4 6" id="KW-0630">Potassium</keyword>
<dbReference type="Gene3D" id="1.20.120.430">
    <property type="entry name" value="tRNA modification GTPase MnmE domain 2"/>
    <property type="match status" value="1"/>
</dbReference>
<dbReference type="Gene3D" id="3.40.50.300">
    <property type="entry name" value="P-loop containing nucleotide triphosphate hydrolases"/>
    <property type="match status" value="1"/>
</dbReference>
<keyword evidence="6" id="KW-0460">Magnesium</keyword>
<proteinExistence type="inferred from homology"/>
<comment type="function">
    <text evidence="6">Exhibits a very high intrinsic GTPase hydrolysis rate. Involved in the addition of a carboxymethylaminomethyl (cmnm) group at the wobble position (U34) of certain tRNAs, forming tRNA-cmnm(5)s(2)U34.</text>
</comment>
<dbReference type="GO" id="GO:0030488">
    <property type="term" value="P:tRNA methylation"/>
    <property type="evidence" value="ECO:0007669"/>
    <property type="project" value="TreeGrafter"/>
</dbReference>
<feature type="binding site" evidence="6">
    <location>
        <begin position="283"/>
        <end position="286"/>
    </location>
    <ligand>
        <name>GTP</name>
        <dbReference type="ChEBI" id="CHEBI:37565"/>
    </ligand>
</feature>
<dbReference type="CDD" id="cd14858">
    <property type="entry name" value="TrmE_N"/>
    <property type="match status" value="1"/>
</dbReference>
<comment type="similarity">
    <text evidence="1 6 7">Belongs to the TRAFAC class TrmE-Era-EngA-EngB-Septin-like GTPase superfamily. TrmE GTPase family.</text>
</comment>
<reference evidence="9 10" key="1">
    <citation type="journal article" date="2018" name="ISME J.">
        <title>A methanotrophic archaeon couples anaerobic oxidation of methane to Fe(III) reduction.</title>
        <authorList>
            <person name="Cai C."/>
            <person name="Leu A.O."/>
            <person name="Xie G.J."/>
            <person name="Guo J."/>
            <person name="Feng Y."/>
            <person name="Zhao J.X."/>
            <person name="Tyson G.W."/>
            <person name="Yuan Z."/>
            <person name="Hu S."/>
        </authorList>
    </citation>
    <scope>NUCLEOTIDE SEQUENCE [LARGE SCALE GENOMIC DNA]</scope>
    <source>
        <strain evidence="9">FeB_12</strain>
    </source>
</reference>
<comment type="subcellular location">
    <subcellularLocation>
        <location evidence="6">Cytoplasm</location>
    </subcellularLocation>
</comment>
<dbReference type="GO" id="GO:0002098">
    <property type="term" value="P:tRNA wobble uridine modification"/>
    <property type="evidence" value="ECO:0007669"/>
    <property type="project" value="TreeGrafter"/>
</dbReference>
<dbReference type="HAMAP" id="MF_00379">
    <property type="entry name" value="GTPase_MnmE"/>
    <property type="match status" value="1"/>
</dbReference>
<feature type="binding site" evidence="6">
    <location>
        <position position="243"/>
    </location>
    <ligand>
        <name>Mg(2+)</name>
        <dbReference type="ChEBI" id="CHEBI:18420"/>
    </ligand>
</feature>
<dbReference type="PANTHER" id="PTHR42714">
    <property type="entry name" value="TRNA MODIFICATION GTPASE GTPBP3"/>
    <property type="match status" value="1"/>
</dbReference>
<feature type="binding site" evidence="6">
    <location>
        <position position="94"/>
    </location>
    <ligand>
        <name>(6S)-5-formyl-5,6,7,8-tetrahydrofolate</name>
        <dbReference type="ChEBI" id="CHEBI:57457"/>
    </ligand>
</feature>
<feature type="binding site" evidence="6">
    <location>
        <position position="465"/>
    </location>
    <ligand>
        <name>(6S)-5-formyl-5,6,7,8-tetrahydrofolate</name>
        <dbReference type="ChEBI" id="CHEBI:57457"/>
    </ligand>
</feature>
<keyword evidence="3 6" id="KW-0547">Nucleotide-binding</keyword>
<organism evidence="9 10">
    <name type="scientific">candidate division GN15 bacterium</name>
    <dbReference type="NCBI Taxonomy" id="2072418"/>
    <lineage>
        <taxon>Bacteria</taxon>
        <taxon>candidate division GN15</taxon>
    </lineage>
</organism>
<comment type="caution">
    <text evidence="6">Lacks conserved residue(s) required for the propagation of feature annotation.</text>
</comment>
<keyword evidence="2 6" id="KW-0819">tRNA processing</keyword>
<keyword evidence="6" id="KW-0378">Hydrolase</keyword>
<dbReference type="InterPro" id="IPR027417">
    <property type="entry name" value="P-loop_NTPase"/>
</dbReference>
<feature type="binding site" evidence="6">
    <location>
        <position position="31"/>
    </location>
    <ligand>
        <name>(6S)-5-formyl-5,6,7,8-tetrahydrofolate</name>
        <dbReference type="ChEBI" id="CHEBI:57457"/>
    </ligand>
</feature>
<dbReference type="InterPro" id="IPR004520">
    <property type="entry name" value="GTPase_MnmE"/>
</dbReference>
<comment type="cofactor">
    <cofactor evidence="6">
        <name>K(+)</name>
        <dbReference type="ChEBI" id="CHEBI:29103"/>
    </cofactor>
    <text evidence="6">Binds 1 potassium ion per subunit.</text>
</comment>
<dbReference type="NCBIfam" id="TIGR00231">
    <property type="entry name" value="small_GTP"/>
    <property type="match status" value="1"/>
</dbReference>
<dbReference type="AlphaFoldDB" id="A0A855X3H2"/>
<feature type="binding site" evidence="6">
    <location>
        <position position="264"/>
    </location>
    <ligand>
        <name>Mg(2+)</name>
        <dbReference type="ChEBI" id="CHEBI:18420"/>
    </ligand>
</feature>
<keyword evidence="6" id="KW-0963">Cytoplasm</keyword>
<dbReference type="Pfam" id="PF10396">
    <property type="entry name" value="TrmE_N"/>
    <property type="match status" value="1"/>
</dbReference>
<dbReference type="CDD" id="cd04164">
    <property type="entry name" value="trmE"/>
    <property type="match status" value="1"/>
</dbReference>
<evidence type="ECO:0000313" key="10">
    <source>
        <dbReference type="Proteomes" id="UP000250918"/>
    </source>
</evidence>
<name>A0A855X3H2_9BACT</name>
<sequence>MARSQRSTHSDNDTIVAVITPPGEGGIAALRLAGPQSREYLARFFRPSHSENAEPAPFLLRYGRFIAADGVFLDEVTAVFMPYGMSYTGLEQVEIFCHGGRQVVRLILDQLVAAGARMAEPGEFTKLAFLNGRIDLAKAEAVAELIAANTQSSYEASREHLTGAYSEHVTRIRDEIVSVISEIEAAIDFPEDEITPAGRTELLDKLESAHSQIKKLVSSYATGRLIREGLRVVIAGRPNAGKSSLFNLLLKHERALVNPVPGTTRDYLSEWIDIDGVAVNLIDTAGIRERGGKVERMGQERAKAIMKSADLVIWIVDIAAANWRTYLSRDLASLVRDRILLVGNKLDILRAATKRSLVDAPDMLRISCRTGAGVEPFEKALSAKIQSNVRDLTSGLVVTSARHKQKLSVAQKAIHTAHAKLDSNESLDLVAFDLKQAANAIDEIIGRVYTEQILEQIFGRFCIGK</sequence>
<dbReference type="InterPro" id="IPR005225">
    <property type="entry name" value="Small_GTP-bd"/>
</dbReference>
<dbReference type="InterPro" id="IPR025867">
    <property type="entry name" value="MnmE_helical"/>
</dbReference>
<dbReference type="Pfam" id="PF01926">
    <property type="entry name" value="MMR_HSR1"/>
    <property type="match status" value="1"/>
</dbReference>
<dbReference type="EMBL" id="PQAP01000159">
    <property type="protein sequence ID" value="PWB69938.1"/>
    <property type="molecule type" value="Genomic_DNA"/>
</dbReference>
<dbReference type="InterPro" id="IPR027266">
    <property type="entry name" value="TrmE/GcvT-like"/>
</dbReference>
<feature type="binding site" evidence="6">
    <location>
        <begin position="239"/>
        <end position="244"/>
    </location>
    <ligand>
        <name>GTP</name>
        <dbReference type="ChEBI" id="CHEBI:37565"/>
    </ligand>
</feature>
<evidence type="ECO:0000256" key="2">
    <source>
        <dbReference type="ARBA" id="ARBA00022694"/>
    </source>
</evidence>
<evidence type="ECO:0000256" key="7">
    <source>
        <dbReference type="RuleBase" id="RU003313"/>
    </source>
</evidence>
<dbReference type="SUPFAM" id="SSF116878">
    <property type="entry name" value="TrmE connector domain"/>
    <property type="match status" value="1"/>
</dbReference>
<dbReference type="GO" id="GO:0046872">
    <property type="term" value="F:metal ion binding"/>
    <property type="evidence" value="ECO:0007669"/>
    <property type="project" value="UniProtKB-KW"/>
</dbReference>
<dbReference type="InterPro" id="IPR018948">
    <property type="entry name" value="GTP-bd_TrmE_N"/>
</dbReference>